<sequence>MNRKRGNEALAKLVTMMFWVAPKDEQTERNSSPELSLQFGQESNFDELVMEAYGCELSWRRTAMAWMAAALLRGY</sequence>
<name>B6U598_MAIZE</name>
<accession>B6U598</accession>
<proteinExistence type="evidence at transcript level"/>
<dbReference type="ExpressionAtlas" id="B6U598">
    <property type="expression patterns" value="baseline"/>
</dbReference>
<dbReference type="EMBL" id="EU972413">
    <property type="protein sequence ID" value="ACG44531.1"/>
    <property type="molecule type" value="mRNA"/>
</dbReference>
<organism evidence="1">
    <name type="scientific">Zea mays</name>
    <name type="common">Maize</name>
    <dbReference type="NCBI Taxonomy" id="4577"/>
    <lineage>
        <taxon>Eukaryota</taxon>
        <taxon>Viridiplantae</taxon>
        <taxon>Streptophyta</taxon>
        <taxon>Embryophyta</taxon>
        <taxon>Tracheophyta</taxon>
        <taxon>Spermatophyta</taxon>
        <taxon>Magnoliopsida</taxon>
        <taxon>Liliopsida</taxon>
        <taxon>Poales</taxon>
        <taxon>Poaceae</taxon>
        <taxon>PACMAD clade</taxon>
        <taxon>Panicoideae</taxon>
        <taxon>Andropogonodae</taxon>
        <taxon>Andropogoneae</taxon>
        <taxon>Tripsacinae</taxon>
        <taxon>Zea</taxon>
    </lineage>
</organism>
<protein>
    <submittedName>
        <fullName evidence="1">Uncharacterized protein</fullName>
    </submittedName>
</protein>
<dbReference type="AlphaFoldDB" id="B6U598"/>
<reference evidence="1" key="1">
    <citation type="journal article" date="2009" name="Plant Mol. Biol.">
        <title>Insights into corn genes derived from large-scale cDNA sequencing.</title>
        <authorList>
            <person name="Alexandrov N.N."/>
            <person name="Brover V.V."/>
            <person name="Freidin S."/>
            <person name="Troukhan M.E."/>
            <person name="Tatarinova T.V."/>
            <person name="Zhang H."/>
            <person name="Swaller T.J."/>
            <person name="Lu Y.P."/>
            <person name="Bouck J."/>
            <person name="Flavell R.B."/>
            <person name="Feldmann K.A."/>
        </authorList>
    </citation>
    <scope>NUCLEOTIDE SEQUENCE</scope>
</reference>
<evidence type="ECO:0000313" key="1">
    <source>
        <dbReference type="EMBL" id="ACG44531.1"/>
    </source>
</evidence>